<dbReference type="Pfam" id="PF04647">
    <property type="entry name" value="AgrB"/>
    <property type="match status" value="1"/>
</dbReference>
<keyword evidence="1" id="KW-1003">Cell membrane</keyword>
<gene>
    <name evidence="9" type="ORF">FPZ49_28015</name>
</gene>
<evidence type="ECO:0000256" key="4">
    <source>
        <dbReference type="ARBA" id="ARBA00022692"/>
    </source>
</evidence>
<dbReference type="GO" id="GO:0006508">
    <property type="term" value="P:proteolysis"/>
    <property type="evidence" value="ECO:0007669"/>
    <property type="project" value="UniProtKB-KW"/>
</dbReference>
<keyword evidence="2" id="KW-0673">Quorum sensing</keyword>
<dbReference type="GO" id="GO:0008233">
    <property type="term" value="F:peptidase activity"/>
    <property type="evidence" value="ECO:0007669"/>
    <property type="project" value="UniProtKB-KW"/>
</dbReference>
<comment type="caution">
    <text evidence="9">The sequence shown here is derived from an EMBL/GenBank/DDBJ whole genome shotgun (WGS) entry which is preliminary data.</text>
</comment>
<dbReference type="EMBL" id="VNJI01000050">
    <property type="protein sequence ID" value="TVY06695.1"/>
    <property type="molecule type" value="Genomic_DNA"/>
</dbReference>
<feature type="transmembrane region" description="Helical" evidence="8">
    <location>
        <begin position="101"/>
        <end position="122"/>
    </location>
</feature>
<dbReference type="RefSeq" id="WP_144853387.1">
    <property type="nucleotide sequence ID" value="NZ_VNJI01000050.1"/>
</dbReference>
<dbReference type="InterPro" id="IPR006741">
    <property type="entry name" value="AgrB"/>
</dbReference>
<dbReference type="SMART" id="SM00793">
    <property type="entry name" value="AgrB"/>
    <property type="match status" value="1"/>
</dbReference>
<dbReference type="GO" id="GO:0009372">
    <property type="term" value="P:quorum sensing"/>
    <property type="evidence" value="ECO:0007669"/>
    <property type="project" value="UniProtKB-KW"/>
</dbReference>
<evidence type="ECO:0008006" key="11">
    <source>
        <dbReference type="Google" id="ProtNLM"/>
    </source>
</evidence>
<dbReference type="GO" id="GO:0016020">
    <property type="term" value="C:membrane"/>
    <property type="evidence" value="ECO:0007669"/>
    <property type="project" value="InterPro"/>
</dbReference>
<dbReference type="AlphaFoldDB" id="A0A559K3H8"/>
<feature type="transmembrane region" description="Helical" evidence="8">
    <location>
        <begin position="27"/>
        <end position="49"/>
    </location>
</feature>
<reference evidence="9 10" key="1">
    <citation type="submission" date="2019-07" db="EMBL/GenBank/DDBJ databases">
        <authorList>
            <person name="Kim J."/>
        </authorList>
    </citation>
    <scope>NUCLEOTIDE SEQUENCE [LARGE SCALE GENOMIC DNA]</scope>
    <source>
        <strain evidence="9 10">JC52</strain>
    </source>
</reference>
<evidence type="ECO:0000256" key="7">
    <source>
        <dbReference type="ARBA" id="ARBA00023136"/>
    </source>
</evidence>
<organism evidence="9 10">
    <name type="scientific">Paenibacillus cremeus</name>
    <dbReference type="NCBI Taxonomy" id="2163881"/>
    <lineage>
        <taxon>Bacteria</taxon>
        <taxon>Bacillati</taxon>
        <taxon>Bacillota</taxon>
        <taxon>Bacilli</taxon>
        <taxon>Bacillales</taxon>
        <taxon>Paenibacillaceae</taxon>
        <taxon>Paenibacillus</taxon>
    </lineage>
</organism>
<evidence type="ECO:0000256" key="8">
    <source>
        <dbReference type="SAM" id="Phobius"/>
    </source>
</evidence>
<dbReference type="Proteomes" id="UP000317036">
    <property type="component" value="Unassembled WGS sequence"/>
</dbReference>
<feature type="transmembrane region" description="Helical" evidence="8">
    <location>
        <begin position="70"/>
        <end position="95"/>
    </location>
</feature>
<keyword evidence="10" id="KW-1185">Reference proteome</keyword>
<sequence length="187" mass="21040">MNFIDYSAMKIARKIRDTYPEAASEKALFYALSLLLNSATSFLMTLLICSATHHLKEALITLICFLVLRYFSGGVHLGSSLSCCLFSIVLLTGLAHIDFEFMYIGFGLNFFSLVIMLLKAPNGIENVSKIDKKYYPFLKLICVCIVCSNFIIQSSMLSAIFIVQAVTLTRVGYYLVSMLEGRWRHEA</sequence>
<evidence type="ECO:0000256" key="1">
    <source>
        <dbReference type="ARBA" id="ARBA00022475"/>
    </source>
</evidence>
<protein>
    <recommendedName>
        <fullName evidence="11">Accessory regulator AgrB</fullName>
    </recommendedName>
</protein>
<evidence type="ECO:0000256" key="6">
    <source>
        <dbReference type="ARBA" id="ARBA00022989"/>
    </source>
</evidence>
<evidence type="ECO:0000256" key="5">
    <source>
        <dbReference type="ARBA" id="ARBA00022801"/>
    </source>
</evidence>
<evidence type="ECO:0000256" key="2">
    <source>
        <dbReference type="ARBA" id="ARBA00022654"/>
    </source>
</evidence>
<keyword evidence="4 8" id="KW-0812">Transmembrane</keyword>
<accession>A0A559K3H8</accession>
<keyword evidence="3" id="KW-0645">Protease</keyword>
<evidence type="ECO:0000313" key="10">
    <source>
        <dbReference type="Proteomes" id="UP000317036"/>
    </source>
</evidence>
<evidence type="ECO:0000313" key="9">
    <source>
        <dbReference type="EMBL" id="TVY06695.1"/>
    </source>
</evidence>
<name>A0A559K3H8_9BACL</name>
<evidence type="ECO:0000256" key="3">
    <source>
        <dbReference type="ARBA" id="ARBA00022670"/>
    </source>
</evidence>
<dbReference type="OrthoDB" id="2666767at2"/>
<keyword evidence="5" id="KW-0378">Hydrolase</keyword>
<keyword evidence="7 8" id="KW-0472">Membrane</keyword>
<proteinExistence type="predicted"/>
<keyword evidence="6 8" id="KW-1133">Transmembrane helix</keyword>